<dbReference type="GO" id="GO:0070475">
    <property type="term" value="P:rRNA base methylation"/>
    <property type="evidence" value="ECO:0007669"/>
    <property type="project" value="InterPro"/>
</dbReference>
<feature type="region of interest" description="Disordered" evidence="1">
    <location>
        <begin position="1"/>
        <end position="53"/>
    </location>
</feature>
<dbReference type="PANTHER" id="PTHR11538">
    <property type="entry name" value="PHENYLALANYL-TRNA SYNTHETASE"/>
    <property type="match status" value="1"/>
</dbReference>
<reference evidence="3 4" key="1">
    <citation type="submission" date="2019-02" db="EMBL/GenBank/DDBJ databases">
        <title>Genome sequencing of the rare red list fungi Hericium alpestre (H. flagellum).</title>
        <authorList>
            <person name="Buettner E."/>
            <person name="Kellner H."/>
        </authorList>
    </citation>
    <scope>NUCLEOTIDE SEQUENCE [LARGE SCALE GENOMIC DNA]</scope>
    <source>
        <strain evidence="3 4">DSM 108284</strain>
    </source>
</reference>
<dbReference type="STRING" id="135208.A0A4Y9ZM33"/>
<feature type="non-terminal residue" evidence="3">
    <location>
        <position position="425"/>
    </location>
</feature>
<protein>
    <recommendedName>
        <fullName evidence="2">25S rRNA (uridine-N(3))-methyltransferase BMT5-like domain-containing protein</fullName>
    </recommendedName>
</protein>
<dbReference type="GO" id="GO:0070042">
    <property type="term" value="F:rRNA (uridine-N3-)-methyltransferase activity"/>
    <property type="evidence" value="ECO:0007669"/>
    <property type="project" value="InterPro"/>
</dbReference>
<dbReference type="Pfam" id="PF10354">
    <property type="entry name" value="BMT5-like"/>
    <property type="match status" value="1"/>
</dbReference>
<feature type="region of interest" description="Disordered" evidence="1">
    <location>
        <begin position="186"/>
        <end position="218"/>
    </location>
</feature>
<evidence type="ECO:0000259" key="2">
    <source>
        <dbReference type="Pfam" id="PF10354"/>
    </source>
</evidence>
<dbReference type="OrthoDB" id="360689at2759"/>
<accession>A0A4Y9ZM33</accession>
<dbReference type="PANTHER" id="PTHR11538:SF26">
    <property type="entry name" value="FERREDOXIN-FOLD ANTICODON-BINDING DOMAIN-CONTAINING PROTEIN 1"/>
    <property type="match status" value="1"/>
</dbReference>
<feature type="compositionally biased region" description="Basic and acidic residues" evidence="1">
    <location>
        <begin position="389"/>
        <end position="409"/>
    </location>
</feature>
<evidence type="ECO:0000313" key="4">
    <source>
        <dbReference type="Proteomes" id="UP000298061"/>
    </source>
</evidence>
<organism evidence="3 4">
    <name type="scientific">Hericium alpestre</name>
    <dbReference type="NCBI Taxonomy" id="135208"/>
    <lineage>
        <taxon>Eukaryota</taxon>
        <taxon>Fungi</taxon>
        <taxon>Dikarya</taxon>
        <taxon>Basidiomycota</taxon>
        <taxon>Agaricomycotina</taxon>
        <taxon>Agaricomycetes</taxon>
        <taxon>Russulales</taxon>
        <taxon>Hericiaceae</taxon>
        <taxon>Hericium</taxon>
    </lineage>
</organism>
<keyword evidence="4" id="KW-1185">Reference proteome</keyword>
<dbReference type="GO" id="GO:0005737">
    <property type="term" value="C:cytoplasm"/>
    <property type="evidence" value="ECO:0007669"/>
    <property type="project" value="TreeGrafter"/>
</dbReference>
<name>A0A4Y9ZM33_9AGAM</name>
<feature type="domain" description="25S rRNA (uridine-N(3))-methyltransferase BMT5-like" evidence="2">
    <location>
        <begin position="62"/>
        <end position="185"/>
    </location>
</feature>
<feature type="compositionally biased region" description="Basic residues" evidence="1">
    <location>
        <begin position="416"/>
        <end position="425"/>
    </location>
</feature>
<gene>
    <name evidence="3" type="ORF">EWM64_g8174</name>
</gene>
<dbReference type="EMBL" id="SFCI01001410">
    <property type="protein sequence ID" value="TFY75842.1"/>
    <property type="molecule type" value="Genomic_DNA"/>
</dbReference>
<dbReference type="InterPro" id="IPR019446">
    <property type="entry name" value="BMT5-like"/>
</dbReference>
<dbReference type="Proteomes" id="UP000298061">
    <property type="component" value="Unassembled WGS sequence"/>
</dbReference>
<sequence length="425" mass="47380">MAKGKKSSLKAALTSQQSRLKKKQQAEQVAEQKGKKPKGTKGKERAPPLRSTIPFRPTDKILLIGEGNFSFAHALAVDPPEVLQHLPRQNLYATAYDSEEECYSKYPESKDCVENLRAKGVHVLFNVDATQLEKCSALKGQKFDRIIWNFPHAGKGITDQDRNILSNQLLLVGFLRSAANFLTKGPVPQVVQSRPKKRKDDEDEDEDMGSDDAPDLPENISARASCIAVLRQHARTYVVSVKPPRVYPQKPVPRLYSEKKTFRYNQYLRLFETSKDSPLIFLQHDKFSVPHLIKLRKEIAIAAARHATPAPSLANPGPTPVPAQPPALPTLSVIRTSLFGVALRDFAPIDAETSTSIAKTVQGGLAILSFPHLNPPQLHAILRVLDRTVPRRKPPTEEELKAKEREKNADPPNPGKRVKRSRPTQ</sequence>
<evidence type="ECO:0000313" key="3">
    <source>
        <dbReference type="EMBL" id="TFY75842.1"/>
    </source>
</evidence>
<comment type="caution">
    <text evidence="3">The sequence shown here is derived from an EMBL/GenBank/DDBJ whole genome shotgun (WGS) entry which is preliminary data.</text>
</comment>
<feature type="region of interest" description="Disordered" evidence="1">
    <location>
        <begin position="389"/>
        <end position="425"/>
    </location>
</feature>
<dbReference type="AlphaFoldDB" id="A0A4Y9ZM33"/>
<feature type="compositionally biased region" description="Acidic residues" evidence="1">
    <location>
        <begin position="201"/>
        <end position="215"/>
    </location>
</feature>
<proteinExistence type="predicted"/>
<evidence type="ECO:0000256" key="1">
    <source>
        <dbReference type="SAM" id="MobiDB-lite"/>
    </source>
</evidence>